<dbReference type="Pfam" id="PF02210">
    <property type="entry name" value="Laminin_G_2"/>
    <property type="match status" value="1"/>
</dbReference>
<protein>
    <recommendedName>
        <fullName evidence="1">Laminin G domain-containing protein</fullName>
    </recommendedName>
</protein>
<feature type="domain" description="Laminin G" evidence="1">
    <location>
        <begin position="97"/>
        <end position="153"/>
    </location>
</feature>
<sequence>MGQETDIIYKILNHNNLFELKPIGIFNHVNFVSLPDKIGQQFIYLDPRNCEITLKSILNTNNLINANFTVTINVGFIYDECDSSEEPQPVLITLVYFISLEIKDDYLVFKYSLGDQINEIKIDERSVTNGKWRTITIEYKSRNVILSSDNDNFDTVDLCEILKNFNKTTPVRISMRSHEKLLVTIIS</sequence>
<evidence type="ECO:0000313" key="3">
    <source>
        <dbReference type="Proteomes" id="UP000663879"/>
    </source>
</evidence>
<dbReference type="Gene3D" id="2.60.120.200">
    <property type="match status" value="1"/>
</dbReference>
<evidence type="ECO:0000313" key="2">
    <source>
        <dbReference type="EMBL" id="CAF0782555.1"/>
    </source>
</evidence>
<proteinExistence type="predicted"/>
<keyword evidence="3" id="KW-1185">Reference proteome</keyword>
<name>A0A813RMU3_9BILA</name>
<evidence type="ECO:0000259" key="1">
    <source>
        <dbReference type="Pfam" id="PF02210"/>
    </source>
</evidence>
<dbReference type="Proteomes" id="UP000663879">
    <property type="component" value="Unassembled WGS sequence"/>
</dbReference>
<gene>
    <name evidence="2" type="ORF">OXX778_LOCUS5541</name>
</gene>
<organism evidence="2 3">
    <name type="scientific">Brachionus calyciflorus</name>
    <dbReference type="NCBI Taxonomy" id="104777"/>
    <lineage>
        <taxon>Eukaryota</taxon>
        <taxon>Metazoa</taxon>
        <taxon>Spiralia</taxon>
        <taxon>Gnathifera</taxon>
        <taxon>Rotifera</taxon>
        <taxon>Eurotatoria</taxon>
        <taxon>Monogononta</taxon>
        <taxon>Pseudotrocha</taxon>
        <taxon>Ploima</taxon>
        <taxon>Brachionidae</taxon>
        <taxon>Brachionus</taxon>
    </lineage>
</organism>
<dbReference type="SUPFAM" id="SSF49899">
    <property type="entry name" value="Concanavalin A-like lectins/glucanases"/>
    <property type="match status" value="1"/>
</dbReference>
<reference evidence="2" key="1">
    <citation type="submission" date="2021-02" db="EMBL/GenBank/DDBJ databases">
        <authorList>
            <person name="Nowell W R."/>
        </authorList>
    </citation>
    <scope>NUCLEOTIDE SEQUENCE</scope>
    <source>
        <strain evidence="2">Ploen Becks lab</strain>
    </source>
</reference>
<accession>A0A813RMU3</accession>
<dbReference type="AlphaFoldDB" id="A0A813RMU3"/>
<comment type="caution">
    <text evidence="2">The sequence shown here is derived from an EMBL/GenBank/DDBJ whole genome shotgun (WGS) entry which is preliminary data.</text>
</comment>
<dbReference type="InterPro" id="IPR001791">
    <property type="entry name" value="Laminin_G"/>
</dbReference>
<dbReference type="InterPro" id="IPR013320">
    <property type="entry name" value="ConA-like_dom_sf"/>
</dbReference>
<dbReference type="EMBL" id="CAJNOC010000610">
    <property type="protein sequence ID" value="CAF0782555.1"/>
    <property type="molecule type" value="Genomic_DNA"/>
</dbReference>